<gene>
    <name evidence="2" type="ORF">GCM10009422_06920</name>
</gene>
<feature type="chain" id="PRO_5046886706" evidence="1">
    <location>
        <begin position="26"/>
        <end position="131"/>
    </location>
</feature>
<sequence length="131" mass="14433">MIAFKTIARAALIAAALGTTSIATAAEPLIAAEKVTTITVQSRDGLNRRVRIHNQTGWTMSHFYASDSRIDSWQEDMLGSSVLGAGRSIMMNIDDGSGACLYDFKARFTNGQELTRMQVNVCQIADYYYTR</sequence>
<name>A0ABN1GMD0_9CAUL</name>
<evidence type="ECO:0000256" key="1">
    <source>
        <dbReference type="SAM" id="SignalP"/>
    </source>
</evidence>
<dbReference type="RefSeq" id="WP_343790425.1">
    <property type="nucleotide sequence ID" value="NZ_BAAAGA010000001.1"/>
</dbReference>
<reference evidence="2 3" key="1">
    <citation type="journal article" date="2019" name="Int. J. Syst. Evol. Microbiol.">
        <title>The Global Catalogue of Microorganisms (GCM) 10K type strain sequencing project: providing services to taxonomists for standard genome sequencing and annotation.</title>
        <authorList>
            <consortium name="The Broad Institute Genomics Platform"/>
            <consortium name="The Broad Institute Genome Sequencing Center for Infectious Disease"/>
            <person name="Wu L."/>
            <person name="Ma J."/>
        </authorList>
    </citation>
    <scope>NUCLEOTIDE SEQUENCE [LARGE SCALE GENOMIC DNA]</scope>
    <source>
        <strain evidence="2 3">JCM 12928</strain>
    </source>
</reference>
<dbReference type="EMBL" id="BAAAGA010000001">
    <property type="protein sequence ID" value="GAA0614543.1"/>
    <property type="molecule type" value="Genomic_DNA"/>
</dbReference>
<comment type="caution">
    <text evidence="2">The sequence shown here is derived from an EMBL/GenBank/DDBJ whole genome shotgun (WGS) entry which is preliminary data.</text>
</comment>
<feature type="signal peptide" evidence="1">
    <location>
        <begin position="1"/>
        <end position="25"/>
    </location>
</feature>
<dbReference type="Proteomes" id="UP001501352">
    <property type="component" value="Unassembled WGS sequence"/>
</dbReference>
<protein>
    <submittedName>
        <fullName evidence="2">Uncharacterized protein</fullName>
    </submittedName>
</protein>
<keyword evidence="3" id="KW-1185">Reference proteome</keyword>
<accession>A0ABN1GMD0</accession>
<organism evidence="2 3">
    <name type="scientific">Brevundimonas kwangchunensis</name>
    <dbReference type="NCBI Taxonomy" id="322163"/>
    <lineage>
        <taxon>Bacteria</taxon>
        <taxon>Pseudomonadati</taxon>
        <taxon>Pseudomonadota</taxon>
        <taxon>Alphaproteobacteria</taxon>
        <taxon>Caulobacterales</taxon>
        <taxon>Caulobacteraceae</taxon>
        <taxon>Brevundimonas</taxon>
    </lineage>
</organism>
<proteinExistence type="predicted"/>
<keyword evidence="1" id="KW-0732">Signal</keyword>
<evidence type="ECO:0000313" key="3">
    <source>
        <dbReference type="Proteomes" id="UP001501352"/>
    </source>
</evidence>
<evidence type="ECO:0000313" key="2">
    <source>
        <dbReference type="EMBL" id="GAA0614543.1"/>
    </source>
</evidence>